<keyword evidence="6" id="KW-1185">Reference proteome</keyword>
<evidence type="ECO:0000313" key="5">
    <source>
        <dbReference type="EMBL" id="RIA83605.1"/>
    </source>
</evidence>
<feature type="domain" description="K Homology" evidence="3">
    <location>
        <begin position="185"/>
        <end position="241"/>
    </location>
</feature>
<dbReference type="GO" id="GO:0003723">
    <property type="term" value="F:RNA binding"/>
    <property type="evidence" value="ECO:0007669"/>
    <property type="project" value="UniProtKB-UniRule"/>
</dbReference>
<comment type="caution">
    <text evidence="5">The sequence shown here is derived from an EMBL/GenBank/DDBJ whole genome shotgun (WGS) entry which is preliminary data.</text>
</comment>
<dbReference type="InterPro" id="IPR004088">
    <property type="entry name" value="KH_dom_type_1"/>
</dbReference>
<dbReference type="Pfam" id="PF00013">
    <property type="entry name" value="KH_1"/>
    <property type="match status" value="1"/>
</dbReference>
<evidence type="ECO:0000313" key="6">
    <source>
        <dbReference type="Proteomes" id="UP000265703"/>
    </source>
</evidence>
<dbReference type="CDD" id="cd00105">
    <property type="entry name" value="KH-I"/>
    <property type="match status" value="1"/>
</dbReference>
<dbReference type="InterPro" id="IPR036612">
    <property type="entry name" value="KH_dom_type_1_sf"/>
</dbReference>
<feature type="region of interest" description="Disordered" evidence="2">
    <location>
        <begin position="108"/>
        <end position="159"/>
    </location>
</feature>
<proteinExistence type="predicted"/>
<gene>
    <name evidence="5" type="ORF">C1645_880390</name>
</gene>
<accession>A0A397SHB3</accession>
<dbReference type="PROSITE" id="PS50084">
    <property type="entry name" value="KH_TYPE_1"/>
    <property type="match status" value="1"/>
</dbReference>
<feature type="compositionally biased region" description="Basic and acidic residues" evidence="2">
    <location>
        <begin position="108"/>
        <end position="128"/>
    </location>
</feature>
<dbReference type="OrthoDB" id="4739136at2759"/>
<organism evidence="5 6">
    <name type="scientific">Glomus cerebriforme</name>
    <dbReference type="NCBI Taxonomy" id="658196"/>
    <lineage>
        <taxon>Eukaryota</taxon>
        <taxon>Fungi</taxon>
        <taxon>Fungi incertae sedis</taxon>
        <taxon>Mucoromycota</taxon>
        <taxon>Glomeromycotina</taxon>
        <taxon>Glomeromycetes</taxon>
        <taxon>Glomerales</taxon>
        <taxon>Glomeraceae</taxon>
        <taxon>Glomus</taxon>
    </lineage>
</organism>
<evidence type="ECO:0000259" key="4">
    <source>
        <dbReference type="Pfam" id="PF25482"/>
    </source>
</evidence>
<name>A0A397SHB3_9GLOM</name>
<sequence length="656" mass="76801">MVLVPCSDKDICDYEESEALVWKQPTQEIPGDRLVNRNGPVSTPDMTWMIPPRSNQAKIMMHLKRIESKTNTHMAHNEDDGQIDMWGDTEDLEEALIQWNICSKNMHEMAKQHRESEKKNKKQGETLPKEPAWAKPDKVPSNKVLREKKERRKERKRKENVYIGKPEEPKLFNGFFMIPDTDISIELIIGKKNEILRPISINTKCNIWYDELPELQQFSNKIIKIAGDTQESVEAAIFRVKNLFIKTLSSRDISKGLVLHMIEPPSKPYKIRITDPPHEFYLPYDRLVPKLVNDQEVPLKYKLLEAVYEGEKIQVVGREAPKELRPSYDVNSSQKKRETNFNKIKESFLKALETIHLSDEEIKMRIRFGRVYLITDKDFDRNTLLPIKKLTSNILSKSKFATCIAEEREQLNHLFEELTDNNRQWNGSPFREFKIRTSRKTSDEEGLPPCVFEVQFKKDIIEKDGGNIKYDGKIGLWNVVIRPKNILDINLLSLDNDDYSWKLNIQTAKRLPNDRSCPQGKFVDGLRICQKGRLVYSNTSDITVASVCEKTKWKYWWKEDYVVEITKYEYWILSKYMKNIGIEVHLDKKKAKVSFGVTFYKKSWEDEFALNRDLGVGEVPGWHPQDIMDEGPTFFDDLKEFLKLLQEKLPMPNSYN</sequence>
<evidence type="ECO:0000259" key="3">
    <source>
        <dbReference type="Pfam" id="PF00013"/>
    </source>
</evidence>
<dbReference type="InterPro" id="IPR057227">
    <property type="entry name" value="DUF7905"/>
</dbReference>
<dbReference type="AlphaFoldDB" id="A0A397SHB3"/>
<evidence type="ECO:0000256" key="2">
    <source>
        <dbReference type="SAM" id="MobiDB-lite"/>
    </source>
</evidence>
<dbReference type="Proteomes" id="UP000265703">
    <property type="component" value="Unassembled WGS sequence"/>
</dbReference>
<evidence type="ECO:0000256" key="1">
    <source>
        <dbReference type="PROSITE-ProRule" id="PRU00117"/>
    </source>
</evidence>
<protein>
    <submittedName>
        <fullName evidence="5">Uncharacterized protein</fullName>
    </submittedName>
</protein>
<keyword evidence="1" id="KW-0694">RNA-binding</keyword>
<feature type="domain" description="DUF7905" evidence="4">
    <location>
        <begin position="330"/>
        <end position="629"/>
    </location>
</feature>
<dbReference type="STRING" id="658196.A0A397SHB3"/>
<dbReference type="Pfam" id="PF25482">
    <property type="entry name" value="DUF7905"/>
    <property type="match status" value="1"/>
</dbReference>
<reference evidence="5 6" key="1">
    <citation type="submission" date="2018-06" db="EMBL/GenBank/DDBJ databases">
        <title>Comparative genomics reveals the genomic features of Rhizophagus irregularis, R. cerebriforme, R. diaphanum and Gigaspora rosea, and their symbiotic lifestyle signature.</title>
        <authorList>
            <person name="Morin E."/>
            <person name="San Clemente H."/>
            <person name="Chen E.C.H."/>
            <person name="De La Providencia I."/>
            <person name="Hainaut M."/>
            <person name="Kuo A."/>
            <person name="Kohler A."/>
            <person name="Murat C."/>
            <person name="Tang N."/>
            <person name="Roy S."/>
            <person name="Loubradou J."/>
            <person name="Henrissat B."/>
            <person name="Grigoriev I.V."/>
            <person name="Corradi N."/>
            <person name="Roux C."/>
            <person name="Martin F.M."/>
        </authorList>
    </citation>
    <scope>NUCLEOTIDE SEQUENCE [LARGE SCALE GENOMIC DNA]</scope>
    <source>
        <strain evidence="5 6">DAOM 227022</strain>
    </source>
</reference>
<dbReference type="EMBL" id="QKYT01000556">
    <property type="protein sequence ID" value="RIA83605.1"/>
    <property type="molecule type" value="Genomic_DNA"/>
</dbReference>
<dbReference type="SUPFAM" id="SSF54791">
    <property type="entry name" value="Eukaryotic type KH-domain (KH-domain type I)"/>
    <property type="match status" value="1"/>
</dbReference>
<feature type="compositionally biased region" description="Basic and acidic residues" evidence="2">
    <location>
        <begin position="135"/>
        <end position="148"/>
    </location>
</feature>